<name>A0ABN3KWT1_9MICO</name>
<gene>
    <name evidence="3" type="ORF">GCM10009858_08660</name>
</gene>
<keyword evidence="2" id="KW-0812">Transmembrane</keyword>
<organism evidence="3 4">
    <name type="scientific">Terrabacter carboxydivorans</name>
    <dbReference type="NCBI Taxonomy" id="619730"/>
    <lineage>
        <taxon>Bacteria</taxon>
        <taxon>Bacillati</taxon>
        <taxon>Actinomycetota</taxon>
        <taxon>Actinomycetes</taxon>
        <taxon>Micrococcales</taxon>
        <taxon>Intrasporangiaceae</taxon>
        <taxon>Terrabacter</taxon>
    </lineage>
</organism>
<evidence type="ECO:0000256" key="1">
    <source>
        <dbReference type="SAM" id="MobiDB-lite"/>
    </source>
</evidence>
<sequence length="133" mass="14576">MKGRPVEVCVRGSDLGSARVLLPSDEKLFRLGEYFAWLWVALGVWVLLGRLAAVVVGAVLLQQGRRFVATHPAVPTDELMTDLQDAWARGKPGPLRTMRREPSANSFANPGIARRPGMDTRRSRFSVGTGHAP</sequence>
<evidence type="ECO:0000313" key="3">
    <source>
        <dbReference type="EMBL" id="GAA2473574.1"/>
    </source>
</evidence>
<evidence type="ECO:0000313" key="4">
    <source>
        <dbReference type="Proteomes" id="UP001500730"/>
    </source>
</evidence>
<dbReference type="Proteomes" id="UP001500730">
    <property type="component" value="Unassembled WGS sequence"/>
</dbReference>
<feature type="region of interest" description="Disordered" evidence="1">
    <location>
        <begin position="92"/>
        <end position="133"/>
    </location>
</feature>
<accession>A0ABN3KWT1</accession>
<reference evidence="3 4" key="1">
    <citation type="journal article" date="2019" name="Int. J. Syst. Evol. Microbiol.">
        <title>The Global Catalogue of Microorganisms (GCM) 10K type strain sequencing project: providing services to taxonomists for standard genome sequencing and annotation.</title>
        <authorList>
            <consortium name="The Broad Institute Genomics Platform"/>
            <consortium name="The Broad Institute Genome Sequencing Center for Infectious Disease"/>
            <person name="Wu L."/>
            <person name="Ma J."/>
        </authorList>
    </citation>
    <scope>NUCLEOTIDE SEQUENCE [LARGE SCALE GENOMIC DNA]</scope>
    <source>
        <strain evidence="3 4">JCM 16259</strain>
    </source>
</reference>
<comment type="caution">
    <text evidence="3">The sequence shown here is derived from an EMBL/GenBank/DDBJ whole genome shotgun (WGS) entry which is preliminary data.</text>
</comment>
<dbReference type="EMBL" id="BAAARE010000003">
    <property type="protein sequence ID" value="GAA2473574.1"/>
    <property type="molecule type" value="Genomic_DNA"/>
</dbReference>
<keyword evidence="2" id="KW-0472">Membrane</keyword>
<keyword evidence="4" id="KW-1185">Reference proteome</keyword>
<feature type="transmembrane region" description="Helical" evidence="2">
    <location>
        <begin position="34"/>
        <end position="61"/>
    </location>
</feature>
<protein>
    <submittedName>
        <fullName evidence="3">Uncharacterized protein</fullName>
    </submittedName>
</protein>
<proteinExistence type="predicted"/>
<evidence type="ECO:0000256" key="2">
    <source>
        <dbReference type="SAM" id="Phobius"/>
    </source>
</evidence>
<keyword evidence="2" id="KW-1133">Transmembrane helix</keyword>
<dbReference type="RefSeq" id="WP_344253304.1">
    <property type="nucleotide sequence ID" value="NZ_BAAARE010000003.1"/>
</dbReference>